<feature type="transmembrane region" description="Helical" evidence="2">
    <location>
        <begin position="203"/>
        <end position="225"/>
    </location>
</feature>
<feature type="region of interest" description="Disordered" evidence="1">
    <location>
        <begin position="247"/>
        <end position="275"/>
    </location>
</feature>
<sequence length="484" mass="51710">MGSAEKTAATGNVVERLGNRIADIVERWMPSPFLFAIILSYVVFVVGMIVQGQGPTEMVQHWYDGFWAFLTFAMQMVLIIMTGFVIAYHPRVNDALRRLAAIPNSSRQAVVLVGVVSMGLAWIHWGLSLVVGAIFAREMGKAAYREGITVHYPLLCVAGYMGMGLTWHWGLSGSAPLLLATAGNEFVELGVIDEPVGTSATVFSGYALALTALSIVFAALVLFLLTPSPERSREITEYVPEADLFEPAADGGTDDTAVDESVTEPTADEDVGGSRVPAERIDNSRLLGGIIALTGVAVIVWEFVSRGLDALDLNVLNFAFLFAGLAIYTRPALYRDRFGDAADAAAGIILLFPFFAGIQGMMSGSGLAETMAEGLLAISTTETFPVVAWLTAAVVNLFVPSGGGEWIVLGPPVLEAAQEVGVPVGQATIAYAVGDAHTNLLNPFWALPLLAITEIRAREMFGYAVTMLLALIPFLAVVLFLLPY</sequence>
<feature type="transmembrane region" description="Helical" evidence="2">
    <location>
        <begin position="460"/>
        <end position="482"/>
    </location>
</feature>
<feature type="transmembrane region" description="Helical" evidence="2">
    <location>
        <begin position="341"/>
        <end position="362"/>
    </location>
</feature>
<protein>
    <submittedName>
        <fullName evidence="3">Short-chain fatty acid transporter</fullName>
    </submittedName>
</protein>
<reference evidence="3 4" key="1">
    <citation type="submission" date="2020-07" db="EMBL/GenBank/DDBJ databases">
        <title>Natrinema (YPL30) sp. nov. and Haloterrigena xxxxxx (YPL8) sp. nov., isolated from a salt mine.</title>
        <authorList>
            <person name="Cui H."/>
        </authorList>
    </citation>
    <scope>NUCLEOTIDE SEQUENCE [LARGE SCALE GENOMIC DNA]</scope>
    <source>
        <strain evidence="3 4">YPL13</strain>
    </source>
</reference>
<feature type="transmembrane region" description="Helical" evidence="2">
    <location>
        <begin position="33"/>
        <end position="50"/>
    </location>
</feature>
<feature type="transmembrane region" description="Helical" evidence="2">
    <location>
        <begin position="286"/>
        <end position="304"/>
    </location>
</feature>
<organism evidence="3 4">
    <name type="scientific">Natrinema zhouii</name>
    <dbReference type="NCBI Taxonomy" id="1710539"/>
    <lineage>
        <taxon>Archaea</taxon>
        <taxon>Methanobacteriati</taxon>
        <taxon>Methanobacteriota</taxon>
        <taxon>Stenosarchaea group</taxon>
        <taxon>Halobacteria</taxon>
        <taxon>Halobacteriales</taxon>
        <taxon>Natrialbaceae</taxon>
        <taxon>Natrinema</taxon>
    </lineage>
</organism>
<evidence type="ECO:0000313" key="4">
    <source>
        <dbReference type="Proteomes" id="UP000510869"/>
    </source>
</evidence>
<dbReference type="InterPro" id="IPR006160">
    <property type="entry name" value="SCFA_transpt_AtoE"/>
</dbReference>
<keyword evidence="2" id="KW-1133">Transmembrane helix</keyword>
<dbReference type="Pfam" id="PF02667">
    <property type="entry name" value="SCFA_trans"/>
    <property type="match status" value="1"/>
</dbReference>
<keyword evidence="4" id="KW-1185">Reference proteome</keyword>
<feature type="transmembrane region" description="Helical" evidence="2">
    <location>
        <begin position="62"/>
        <end position="89"/>
    </location>
</feature>
<feature type="transmembrane region" description="Helical" evidence="2">
    <location>
        <begin position="374"/>
        <end position="399"/>
    </location>
</feature>
<dbReference type="EMBL" id="CP059154">
    <property type="protein sequence ID" value="QLK25293.1"/>
    <property type="molecule type" value="Genomic_DNA"/>
</dbReference>
<dbReference type="KEGG" id="nay:HYG81_14525"/>
<proteinExistence type="predicted"/>
<dbReference type="GeneID" id="56144444"/>
<name>A0A7D6CQ17_9EURY</name>
<dbReference type="Proteomes" id="UP000510869">
    <property type="component" value="Chromosome"/>
</dbReference>
<feature type="transmembrane region" description="Helical" evidence="2">
    <location>
        <begin position="109"/>
        <end position="136"/>
    </location>
</feature>
<dbReference type="AlphaFoldDB" id="A0A7D6CQ17"/>
<dbReference type="RefSeq" id="WP_180840483.1">
    <property type="nucleotide sequence ID" value="NZ_CP059154.1"/>
</dbReference>
<evidence type="ECO:0000256" key="2">
    <source>
        <dbReference type="SAM" id="Phobius"/>
    </source>
</evidence>
<dbReference type="OrthoDB" id="296827at2157"/>
<accession>A0A7D6CQ17</accession>
<dbReference type="GO" id="GO:0005886">
    <property type="term" value="C:plasma membrane"/>
    <property type="evidence" value="ECO:0007669"/>
    <property type="project" value="TreeGrafter"/>
</dbReference>
<feature type="transmembrane region" description="Helical" evidence="2">
    <location>
        <begin position="310"/>
        <end position="329"/>
    </location>
</feature>
<dbReference type="PANTHER" id="PTHR41983">
    <property type="entry name" value="SHORT-CHAIN FATTY ACID TRANSPORTER-RELATED"/>
    <property type="match status" value="1"/>
</dbReference>
<keyword evidence="2" id="KW-0472">Membrane</keyword>
<evidence type="ECO:0000256" key="1">
    <source>
        <dbReference type="SAM" id="MobiDB-lite"/>
    </source>
</evidence>
<dbReference type="PANTHER" id="PTHR41983:SF2">
    <property type="entry name" value="SHORT-CHAIN FATTY ACID TRANSPORTER-RELATED"/>
    <property type="match status" value="1"/>
</dbReference>
<feature type="compositionally biased region" description="Acidic residues" evidence="1">
    <location>
        <begin position="252"/>
        <end position="271"/>
    </location>
</feature>
<keyword evidence="2" id="KW-0812">Transmembrane</keyword>
<gene>
    <name evidence="3" type="ORF">HYG81_14525</name>
</gene>
<evidence type="ECO:0000313" key="3">
    <source>
        <dbReference type="EMBL" id="QLK25293.1"/>
    </source>
</evidence>